<comment type="similarity">
    <text evidence="1 3">Belongs to the short-chain dehydrogenases/reductases (SDR) family.</text>
</comment>
<dbReference type="Pfam" id="PF00106">
    <property type="entry name" value="adh_short"/>
    <property type="match status" value="1"/>
</dbReference>
<dbReference type="InterPro" id="IPR002347">
    <property type="entry name" value="SDR_fam"/>
</dbReference>
<keyword evidence="2" id="KW-0560">Oxidoreductase</keyword>
<dbReference type="InterPro" id="IPR020904">
    <property type="entry name" value="Sc_DH/Rdtase_CS"/>
</dbReference>
<dbReference type="InterPro" id="IPR036291">
    <property type="entry name" value="NAD(P)-bd_dom_sf"/>
</dbReference>
<evidence type="ECO:0000256" key="2">
    <source>
        <dbReference type="ARBA" id="ARBA00023002"/>
    </source>
</evidence>
<keyword evidence="5" id="KW-1185">Reference proteome</keyword>
<proteinExistence type="inferred from homology"/>
<sequence>MSLAPSIRKAFDGKTVLLTGAGSGIGRSLAHHLVASGAKVHAADMNAAGLDVLAAEVSGGPGTLVPRVLNVTDRADYGRWVEECVVSSGTLDYLFNNAGVTLLGEAHKVPFERWKWLLDINLMGVLNGVMQVYPVMVKQGRGHIISTGSVAGVTGYATAAAYTTAKKAVIGMSHSLAAEAKAYGVKVTVVCPGYVNSNIFSQDRVVGANVKEVIDDLPAPMMSPDEAARHYLAGVSKGKRTVVFPANAKLLWFLGRWIPIVLRPIQERLMRKFVSR</sequence>
<reference evidence="4 5" key="1">
    <citation type="submission" date="2020-04" db="EMBL/GenBank/DDBJ databases">
        <title>Luteolibacter sp. G-1-1-1 isolated from soil.</title>
        <authorList>
            <person name="Dahal R.H."/>
        </authorList>
    </citation>
    <scope>NUCLEOTIDE SEQUENCE [LARGE SCALE GENOMIC DNA]</scope>
    <source>
        <strain evidence="4 5">G-1-1-1</strain>
    </source>
</reference>
<gene>
    <name evidence="4" type="ORF">HHL09_05100</name>
</gene>
<dbReference type="PROSITE" id="PS00061">
    <property type="entry name" value="ADH_SHORT"/>
    <property type="match status" value="1"/>
</dbReference>
<dbReference type="PRINTS" id="PR00081">
    <property type="entry name" value="GDHRDH"/>
</dbReference>
<dbReference type="EMBL" id="CP051774">
    <property type="protein sequence ID" value="QJE95176.1"/>
    <property type="molecule type" value="Genomic_DNA"/>
</dbReference>
<evidence type="ECO:0000256" key="1">
    <source>
        <dbReference type="ARBA" id="ARBA00006484"/>
    </source>
</evidence>
<dbReference type="KEGG" id="luo:HHL09_05100"/>
<dbReference type="GO" id="GO:0016020">
    <property type="term" value="C:membrane"/>
    <property type="evidence" value="ECO:0007669"/>
    <property type="project" value="TreeGrafter"/>
</dbReference>
<evidence type="ECO:0000313" key="5">
    <source>
        <dbReference type="Proteomes" id="UP000501812"/>
    </source>
</evidence>
<dbReference type="PRINTS" id="PR00080">
    <property type="entry name" value="SDRFAMILY"/>
</dbReference>
<dbReference type="PANTHER" id="PTHR44196">
    <property type="entry name" value="DEHYDROGENASE/REDUCTASE SDR FAMILY MEMBER 7B"/>
    <property type="match status" value="1"/>
</dbReference>
<organism evidence="4 5">
    <name type="scientific">Luteolibacter luteus</name>
    <dbReference type="NCBI Taxonomy" id="2728835"/>
    <lineage>
        <taxon>Bacteria</taxon>
        <taxon>Pseudomonadati</taxon>
        <taxon>Verrucomicrobiota</taxon>
        <taxon>Verrucomicrobiia</taxon>
        <taxon>Verrucomicrobiales</taxon>
        <taxon>Verrucomicrobiaceae</taxon>
        <taxon>Luteolibacter</taxon>
    </lineage>
</organism>
<dbReference type="AlphaFoldDB" id="A0A858RDM4"/>
<dbReference type="SUPFAM" id="SSF51735">
    <property type="entry name" value="NAD(P)-binding Rossmann-fold domains"/>
    <property type="match status" value="1"/>
</dbReference>
<dbReference type="Gene3D" id="3.40.50.720">
    <property type="entry name" value="NAD(P)-binding Rossmann-like Domain"/>
    <property type="match status" value="1"/>
</dbReference>
<dbReference type="PANTHER" id="PTHR44196:SF1">
    <property type="entry name" value="DEHYDROGENASE_REDUCTASE SDR FAMILY MEMBER 7B"/>
    <property type="match status" value="1"/>
</dbReference>
<dbReference type="CDD" id="cd05233">
    <property type="entry name" value="SDR_c"/>
    <property type="match status" value="1"/>
</dbReference>
<evidence type="ECO:0000313" key="4">
    <source>
        <dbReference type="EMBL" id="QJE95176.1"/>
    </source>
</evidence>
<dbReference type="GO" id="GO:0016491">
    <property type="term" value="F:oxidoreductase activity"/>
    <property type="evidence" value="ECO:0007669"/>
    <property type="project" value="UniProtKB-KW"/>
</dbReference>
<protein>
    <submittedName>
        <fullName evidence="4">SDR family oxidoreductase</fullName>
    </submittedName>
</protein>
<accession>A0A858RDM4</accession>
<evidence type="ECO:0000256" key="3">
    <source>
        <dbReference type="RuleBase" id="RU000363"/>
    </source>
</evidence>
<dbReference type="Proteomes" id="UP000501812">
    <property type="component" value="Chromosome"/>
</dbReference>
<name>A0A858RDM4_9BACT</name>
<dbReference type="RefSeq" id="WP_169453397.1">
    <property type="nucleotide sequence ID" value="NZ_CP051774.1"/>
</dbReference>